<protein>
    <submittedName>
        <fullName evidence="1">Uncharacterized protein</fullName>
    </submittedName>
</protein>
<evidence type="ECO:0000313" key="2">
    <source>
        <dbReference type="Proteomes" id="UP000887116"/>
    </source>
</evidence>
<evidence type="ECO:0000313" key="1">
    <source>
        <dbReference type="EMBL" id="GFQ88638.1"/>
    </source>
</evidence>
<dbReference type="OrthoDB" id="6434149at2759"/>
<dbReference type="AlphaFoldDB" id="A0A8X6L021"/>
<sequence length="107" mass="12739">MARQSEKALSRRKFTIKLYEDLITPWMEKRLNESPLPRSTRTIICEIFKFEQNIEPPEQLETKKKKKVCAFCPCKLRRMTRKFCLLCSRAICGEHHADLCKVCFENK</sequence>
<comment type="caution">
    <text evidence="1">The sequence shown here is derived from an EMBL/GenBank/DDBJ whole genome shotgun (WGS) entry which is preliminary data.</text>
</comment>
<proteinExistence type="predicted"/>
<organism evidence="1 2">
    <name type="scientific">Trichonephila clavata</name>
    <name type="common">Joro spider</name>
    <name type="synonym">Nephila clavata</name>
    <dbReference type="NCBI Taxonomy" id="2740835"/>
    <lineage>
        <taxon>Eukaryota</taxon>
        <taxon>Metazoa</taxon>
        <taxon>Ecdysozoa</taxon>
        <taxon>Arthropoda</taxon>
        <taxon>Chelicerata</taxon>
        <taxon>Arachnida</taxon>
        <taxon>Araneae</taxon>
        <taxon>Araneomorphae</taxon>
        <taxon>Entelegynae</taxon>
        <taxon>Araneoidea</taxon>
        <taxon>Nephilidae</taxon>
        <taxon>Trichonephila</taxon>
    </lineage>
</organism>
<accession>A0A8X6L021</accession>
<gene>
    <name evidence="1" type="primary">AVEN_90805_1</name>
    <name evidence="1" type="ORF">TNCT_354451</name>
</gene>
<name>A0A8X6L021_TRICU</name>
<reference evidence="1" key="1">
    <citation type="submission" date="2020-07" db="EMBL/GenBank/DDBJ databases">
        <title>Multicomponent nature underlies the extraordinary mechanical properties of spider dragline silk.</title>
        <authorList>
            <person name="Kono N."/>
            <person name="Nakamura H."/>
            <person name="Mori M."/>
            <person name="Yoshida Y."/>
            <person name="Ohtoshi R."/>
            <person name="Malay A.D."/>
            <person name="Moran D.A.P."/>
            <person name="Tomita M."/>
            <person name="Numata K."/>
            <person name="Arakawa K."/>
        </authorList>
    </citation>
    <scope>NUCLEOTIDE SEQUENCE</scope>
</reference>
<keyword evidence="2" id="KW-1185">Reference proteome</keyword>
<dbReference type="EMBL" id="BMAO01033320">
    <property type="protein sequence ID" value="GFQ88638.1"/>
    <property type="molecule type" value="Genomic_DNA"/>
</dbReference>
<dbReference type="Proteomes" id="UP000887116">
    <property type="component" value="Unassembled WGS sequence"/>
</dbReference>